<keyword evidence="1" id="KW-0444">Lipid biosynthesis</keyword>
<dbReference type="GO" id="GO:0102965">
    <property type="term" value="F:alcohol-forming long-chain fatty acyl-CoA reductase activity"/>
    <property type="evidence" value="ECO:0007669"/>
    <property type="project" value="UniProtKB-EC"/>
</dbReference>
<dbReference type="GO" id="GO:0035336">
    <property type="term" value="P:long-chain fatty-acyl-CoA metabolic process"/>
    <property type="evidence" value="ECO:0007669"/>
    <property type="project" value="TreeGrafter"/>
</dbReference>
<name>B8B9K0_ORYSI</name>
<dbReference type="Proteomes" id="UP000007015">
    <property type="component" value="Chromosome 8"/>
</dbReference>
<evidence type="ECO:0000313" key="3">
    <source>
        <dbReference type="EMBL" id="EEC83313.1"/>
    </source>
</evidence>
<keyword evidence="1" id="KW-0443">Lipid metabolism</keyword>
<gene>
    <name evidence="3" type="ORF">OsI_28690</name>
</gene>
<comment type="similarity">
    <text evidence="1">Belongs to the fatty acyl-CoA reductase family.</text>
</comment>
<dbReference type="GO" id="GO:0080019">
    <property type="term" value="F:alcohol-forming very long-chain fatty acyl-CoA reductase activity"/>
    <property type="evidence" value="ECO:0007669"/>
    <property type="project" value="InterPro"/>
</dbReference>
<comment type="catalytic activity">
    <reaction evidence="1">
        <text>a long-chain fatty acyl-CoA + 2 NADPH + 2 H(+) = a long-chain primary fatty alcohol + 2 NADP(+) + CoA</text>
        <dbReference type="Rhea" id="RHEA:52716"/>
        <dbReference type="ChEBI" id="CHEBI:15378"/>
        <dbReference type="ChEBI" id="CHEBI:57287"/>
        <dbReference type="ChEBI" id="CHEBI:57783"/>
        <dbReference type="ChEBI" id="CHEBI:58349"/>
        <dbReference type="ChEBI" id="CHEBI:77396"/>
        <dbReference type="ChEBI" id="CHEBI:83139"/>
        <dbReference type="EC" id="1.2.1.84"/>
    </reaction>
</comment>
<comment type="function">
    <text evidence="1">Catalyzes the reduction of fatty acyl-CoA to fatty alcohols.</text>
</comment>
<organism evidence="3 4">
    <name type="scientific">Oryza sativa subsp. indica</name>
    <name type="common">Rice</name>
    <dbReference type="NCBI Taxonomy" id="39946"/>
    <lineage>
        <taxon>Eukaryota</taxon>
        <taxon>Viridiplantae</taxon>
        <taxon>Streptophyta</taxon>
        <taxon>Embryophyta</taxon>
        <taxon>Tracheophyta</taxon>
        <taxon>Spermatophyta</taxon>
        <taxon>Magnoliopsida</taxon>
        <taxon>Liliopsida</taxon>
        <taxon>Poales</taxon>
        <taxon>Poaceae</taxon>
        <taxon>BOP clade</taxon>
        <taxon>Oryzoideae</taxon>
        <taxon>Oryzeae</taxon>
        <taxon>Oryzinae</taxon>
        <taxon>Oryza</taxon>
        <taxon>Oryza sativa</taxon>
    </lineage>
</organism>
<dbReference type="PANTHER" id="PTHR11011">
    <property type="entry name" value="MALE STERILITY PROTEIN 2-RELATED"/>
    <property type="match status" value="1"/>
</dbReference>
<dbReference type="STRING" id="39946.B8B9K0"/>
<dbReference type="Pfam" id="PF07993">
    <property type="entry name" value="NAD_binding_4"/>
    <property type="match status" value="1"/>
</dbReference>
<protein>
    <recommendedName>
        <fullName evidence="1">Fatty acyl-CoA reductase</fullName>
        <ecNumber evidence="1">1.2.1.84</ecNumber>
    </recommendedName>
</protein>
<dbReference type="Gene3D" id="3.40.50.720">
    <property type="entry name" value="NAD(P)-binding Rossmann-like Domain"/>
    <property type="match status" value="1"/>
</dbReference>
<dbReference type="SUPFAM" id="SSF51735">
    <property type="entry name" value="NAD(P)-binding Rossmann-fold domains"/>
    <property type="match status" value="1"/>
</dbReference>
<keyword evidence="1" id="KW-0560">Oxidoreductase</keyword>
<feature type="domain" description="Thioester reductase (TE)" evidence="2">
    <location>
        <begin position="10"/>
        <end position="185"/>
    </location>
</feature>
<sequence length="242" mass="26878">MVMGSKVRGRKELSNEIDIIVNGAATTNFYERYDVAFDSNVLGAKNICEFAKKCTKLKMLLHVSTAYVAGEQEGLILEKPFLMGQALREGRHLDIASELNLIKETRREMKASNRCSEKTEKRTMKELGLKRAKHFGWPNTYVFTKAMGEMLLGHLRGDLPVVIIRPSIITSILKEPLPGWMEGISQPSDQPPAPTPVLLAGFPLPLRRSSPRLLVPSPAAFASIPVERNGLPLQDFGGRILL</sequence>
<evidence type="ECO:0000256" key="1">
    <source>
        <dbReference type="RuleBase" id="RU363097"/>
    </source>
</evidence>
<dbReference type="EC" id="1.2.1.84" evidence="1"/>
<dbReference type="HOGENOM" id="CLU_1148824_0_0_1"/>
<evidence type="ECO:0000259" key="2">
    <source>
        <dbReference type="Pfam" id="PF07993"/>
    </source>
</evidence>
<proteinExistence type="inferred from homology"/>
<dbReference type="OMA" id="FSAHQNT"/>
<dbReference type="InterPro" id="IPR026055">
    <property type="entry name" value="FAR"/>
</dbReference>
<keyword evidence="4" id="KW-1185">Reference proteome</keyword>
<dbReference type="GO" id="GO:0010345">
    <property type="term" value="P:suberin biosynthetic process"/>
    <property type="evidence" value="ECO:0007669"/>
    <property type="project" value="TreeGrafter"/>
</dbReference>
<dbReference type="InterPro" id="IPR036291">
    <property type="entry name" value="NAD(P)-bd_dom_sf"/>
</dbReference>
<accession>B8B9K0</accession>
<keyword evidence="1" id="KW-0521">NADP</keyword>
<dbReference type="AlphaFoldDB" id="B8B9K0"/>
<evidence type="ECO:0000313" key="4">
    <source>
        <dbReference type="Proteomes" id="UP000007015"/>
    </source>
</evidence>
<dbReference type="PANTHER" id="PTHR11011:SF99">
    <property type="entry name" value="FATTY ACYL-COA REDUCTASE 3"/>
    <property type="match status" value="1"/>
</dbReference>
<dbReference type="Gramene" id="BGIOSGA028410-TA">
    <property type="protein sequence ID" value="BGIOSGA028410-PA"/>
    <property type="gene ID" value="BGIOSGA028410"/>
</dbReference>
<dbReference type="EMBL" id="CM000133">
    <property type="protein sequence ID" value="EEC83313.1"/>
    <property type="molecule type" value="Genomic_DNA"/>
</dbReference>
<reference evidence="3 4" key="1">
    <citation type="journal article" date="2005" name="PLoS Biol.">
        <title>The genomes of Oryza sativa: a history of duplications.</title>
        <authorList>
            <person name="Yu J."/>
            <person name="Wang J."/>
            <person name="Lin W."/>
            <person name="Li S."/>
            <person name="Li H."/>
            <person name="Zhou J."/>
            <person name="Ni P."/>
            <person name="Dong W."/>
            <person name="Hu S."/>
            <person name="Zeng C."/>
            <person name="Zhang J."/>
            <person name="Zhang Y."/>
            <person name="Li R."/>
            <person name="Xu Z."/>
            <person name="Li S."/>
            <person name="Li X."/>
            <person name="Zheng H."/>
            <person name="Cong L."/>
            <person name="Lin L."/>
            <person name="Yin J."/>
            <person name="Geng J."/>
            <person name="Li G."/>
            <person name="Shi J."/>
            <person name="Liu J."/>
            <person name="Lv H."/>
            <person name="Li J."/>
            <person name="Wang J."/>
            <person name="Deng Y."/>
            <person name="Ran L."/>
            <person name="Shi X."/>
            <person name="Wang X."/>
            <person name="Wu Q."/>
            <person name="Li C."/>
            <person name="Ren X."/>
            <person name="Wang J."/>
            <person name="Wang X."/>
            <person name="Li D."/>
            <person name="Liu D."/>
            <person name="Zhang X."/>
            <person name="Ji Z."/>
            <person name="Zhao W."/>
            <person name="Sun Y."/>
            <person name="Zhang Z."/>
            <person name="Bao J."/>
            <person name="Han Y."/>
            <person name="Dong L."/>
            <person name="Ji J."/>
            <person name="Chen P."/>
            <person name="Wu S."/>
            <person name="Liu J."/>
            <person name="Xiao Y."/>
            <person name="Bu D."/>
            <person name="Tan J."/>
            <person name="Yang L."/>
            <person name="Ye C."/>
            <person name="Zhang J."/>
            <person name="Xu J."/>
            <person name="Zhou Y."/>
            <person name="Yu Y."/>
            <person name="Zhang B."/>
            <person name="Zhuang S."/>
            <person name="Wei H."/>
            <person name="Liu B."/>
            <person name="Lei M."/>
            <person name="Yu H."/>
            <person name="Li Y."/>
            <person name="Xu H."/>
            <person name="Wei S."/>
            <person name="He X."/>
            <person name="Fang L."/>
            <person name="Zhang Z."/>
            <person name="Zhang Y."/>
            <person name="Huang X."/>
            <person name="Su Z."/>
            <person name="Tong W."/>
            <person name="Li J."/>
            <person name="Tong Z."/>
            <person name="Li S."/>
            <person name="Ye J."/>
            <person name="Wang L."/>
            <person name="Fang L."/>
            <person name="Lei T."/>
            <person name="Chen C."/>
            <person name="Chen H."/>
            <person name="Xu Z."/>
            <person name="Li H."/>
            <person name="Huang H."/>
            <person name="Zhang F."/>
            <person name="Xu H."/>
            <person name="Li N."/>
            <person name="Zhao C."/>
            <person name="Li S."/>
            <person name="Dong L."/>
            <person name="Huang Y."/>
            <person name="Li L."/>
            <person name="Xi Y."/>
            <person name="Qi Q."/>
            <person name="Li W."/>
            <person name="Zhang B."/>
            <person name="Hu W."/>
            <person name="Zhang Y."/>
            <person name="Tian X."/>
            <person name="Jiao Y."/>
            <person name="Liang X."/>
            <person name="Jin J."/>
            <person name="Gao L."/>
            <person name="Zheng W."/>
            <person name="Hao B."/>
            <person name="Liu S."/>
            <person name="Wang W."/>
            <person name="Yuan L."/>
            <person name="Cao M."/>
            <person name="McDermott J."/>
            <person name="Samudrala R."/>
            <person name="Wang J."/>
            <person name="Wong G.K."/>
            <person name="Yang H."/>
        </authorList>
    </citation>
    <scope>NUCLEOTIDE SEQUENCE [LARGE SCALE GENOMIC DNA]</scope>
    <source>
        <strain evidence="4">cv. 93-11</strain>
    </source>
</reference>
<dbReference type="InterPro" id="IPR013120">
    <property type="entry name" value="FAR_NAD-bd"/>
</dbReference>